<evidence type="ECO:0000313" key="3">
    <source>
        <dbReference type="Proteomes" id="UP000193240"/>
    </source>
</evidence>
<dbReference type="STRING" id="105696.A0A1Y2LN74"/>
<organism evidence="2 3">
    <name type="scientific">Epicoccum nigrum</name>
    <name type="common">Soil fungus</name>
    <name type="synonym">Epicoccum purpurascens</name>
    <dbReference type="NCBI Taxonomy" id="105696"/>
    <lineage>
        <taxon>Eukaryota</taxon>
        <taxon>Fungi</taxon>
        <taxon>Dikarya</taxon>
        <taxon>Ascomycota</taxon>
        <taxon>Pezizomycotina</taxon>
        <taxon>Dothideomycetes</taxon>
        <taxon>Pleosporomycetidae</taxon>
        <taxon>Pleosporales</taxon>
        <taxon>Pleosporineae</taxon>
        <taxon>Didymellaceae</taxon>
        <taxon>Epicoccum</taxon>
    </lineage>
</organism>
<dbReference type="Pfam" id="PF06985">
    <property type="entry name" value="HET"/>
    <property type="match status" value="1"/>
</dbReference>
<proteinExistence type="predicted"/>
<dbReference type="OMA" id="SHERLYW"/>
<dbReference type="PANTHER" id="PTHR33112">
    <property type="entry name" value="DOMAIN PROTEIN, PUTATIVE-RELATED"/>
    <property type="match status" value="1"/>
</dbReference>
<dbReference type="InParanoid" id="A0A1Y2LN74"/>
<evidence type="ECO:0000259" key="1">
    <source>
        <dbReference type="Pfam" id="PF06985"/>
    </source>
</evidence>
<accession>A0A1Y2LN74</accession>
<protein>
    <recommendedName>
        <fullName evidence="1">Heterokaryon incompatibility domain-containing protein</fullName>
    </recommendedName>
</protein>
<reference evidence="2 3" key="1">
    <citation type="journal article" date="2017" name="Genome Announc.">
        <title>Genome sequence of the saprophytic ascomycete Epicoccum nigrum ICMP 19927 strain isolated from New Zealand.</title>
        <authorList>
            <person name="Fokin M."/>
            <person name="Fleetwood D."/>
            <person name="Weir B.S."/>
            <person name="Villas-Boas S.G."/>
        </authorList>
    </citation>
    <scope>NUCLEOTIDE SEQUENCE [LARGE SCALE GENOMIC DNA]</scope>
    <source>
        <strain evidence="2 3">ICMP 19927</strain>
    </source>
</reference>
<dbReference type="PANTHER" id="PTHR33112:SF10">
    <property type="entry name" value="TOL"/>
    <property type="match status" value="1"/>
</dbReference>
<evidence type="ECO:0000313" key="2">
    <source>
        <dbReference type="EMBL" id="OSS44992.1"/>
    </source>
</evidence>
<dbReference type="EMBL" id="KZ107855">
    <property type="protein sequence ID" value="OSS44992.1"/>
    <property type="molecule type" value="Genomic_DNA"/>
</dbReference>
<dbReference type="InterPro" id="IPR010730">
    <property type="entry name" value="HET"/>
</dbReference>
<keyword evidence="3" id="KW-1185">Reference proteome</keyword>
<gene>
    <name evidence="2" type="ORF">B5807_09260</name>
</gene>
<dbReference type="AlphaFoldDB" id="A0A1Y2LN74"/>
<name>A0A1Y2LN74_EPING</name>
<feature type="domain" description="Heterokaryon incompatibility" evidence="1">
    <location>
        <begin position="3"/>
        <end position="129"/>
    </location>
</feature>
<sequence>MTVKSAQSLGYRYMWIDVLCIIQDSEQDWLHEAAEMRHVYSNAVITIAAECAEEETASEGIPSPRDLTGFIPFPLHELEKYADENLEHLFRSAKEPDDKRWCIFPNTGEYLYANRPKGVLDTRGWILQEQLLSPRILYYSHERLYWDCISQSASEVSPEGVSLLADAHSGETWAFRLLRRTIAGKGDPELLVKLIADV</sequence>
<dbReference type="Proteomes" id="UP000193240">
    <property type="component" value="Unassembled WGS sequence"/>
</dbReference>